<keyword evidence="2" id="KW-1185">Reference proteome</keyword>
<dbReference type="RefSeq" id="WP_074759394.1">
    <property type="nucleotide sequence ID" value="NZ_FNCO01000042.1"/>
</dbReference>
<evidence type="ECO:0000313" key="1">
    <source>
        <dbReference type="EMBL" id="SDJ54726.1"/>
    </source>
</evidence>
<organism evidence="1 2">
    <name type="scientific">Pseudomonas abietaniphila</name>
    <dbReference type="NCBI Taxonomy" id="89065"/>
    <lineage>
        <taxon>Bacteria</taxon>
        <taxon>Pseudomonadati</taxon>
        <taxon>Pseudomonadota</taxon>
        <taxon>Gammaproteobacteria</taxon>
        <taxon>Pseudomonadales</taxon>
        <taxon>Pseudomonadaceae</taxon>
        <taxon>Pseudomonas</taxon>
    </lineage>
</organism>
<proteinExistence type="predicted"/>
<gene>
    <name evidence="1" type="ORF">SAMN05216605_1422</name>
</gene>
<protein>
    <submittedName>
        <fullName evidence="1">Uncharacterized protein</fullName>
    </submittedName>
</protein>
<dbReference type="AlphaFoldDB" id="A0A1G8ULF9"/>
<accession>A0A1G8ULF9</accession>
<reference evidence="2" key="1">
    <citation type="submission" date="2016-10" db="EMBL/GenBank/DDBJ databases">
        <authorList>
            <person name="Varghese N."/>
            <person name="Submissions S."/>
        </authorList>
    </citation>
    <scope>NUCLEOTIDE SEQUENCE [LARGE SCALE GENOMIC DNA]</scope>
    <source>
        <strain evidence="2">ATCC 700689</strain>
    </source>
</reference>
<dbReference type="Proteomes" id="UP000182894">
    <property type="component" value="Unassembled WGS sequence"/>
</dbReference>
<evidence type="ECO:0000313" key="2">
    <source>
        <dbReference type="Proteomes" id="UP000182894"/>
    </source>
</evidence>
<dbReference type="EMBL" id="FNCO01000042">
    <property type="protein sequence ID" value="SDJ54726.1"/>
    <property type="molecule type" value="Genomic_DNA"/>
</dbReference>
<name>A0A1G8ULF9_9PSED</name>
<sequence>MKEKTNVLESNLQMIFNEIKCQGQIGASFPPEMLSFDEQMEQMSEWLFDVGELELFYENLILLLDKYDFRISGSAAIRLLEVGLLMRFKTTLDEDLMFNFRPV</sequence>
<dbReference type="OrthoDB" id="7067536at2"/>